<feature type="transmembrane region" description="Helical" evidence="6">
    <location>
        <begin position="337"/>
        <end position="356"/>
    </location>
</feature>
<feature type="domain" description="ABC-2 type transporter transmembrane" evidence="7">
    <location>
        <begin position="21"/>
        <end position="387"/>
    </location>
</feature>
<evidence type="ECO:0000256" key="6">
    <source>
        <dbReference type="SAM" id="Phobius"/>
    </source>
</evidence>
<evidence type="ECO:0000259" key="7">
    <source>
        <dbReference type="Pfam" id="PF12698"/>
    </source>
</evidence>
<proteinExistence type="predicted"/>
<evidence type="ECO:0000256" key="2">
    <source>
        <dbReference type="ARBA" id="ARBA00022475"/>
    </source>
</evidence>
<protein>
    <submittedName>
        <fullName evidence="8">ABC transporter permease</fullName>
    </submittedName>
</protein>
<comment type="caution">
    <text evidence="8">The sequence shown here is derived from an EMBL/GenBank/DDBJ whole genome shotgun (WGS) entry which is preliminary data.</text>
</comment>
<evidence type="ECO:0000256" key="1">
    <source>
        <dbReference type="ARBA" id="ARBA00004651"/>
    </source>
</evidence>
<evidence type="ECO:0000256" key="3">
    <source>
        <dbReference type="ARBA" id="ARBA00022692"/>
    </source>
</evidence>
<dbReference type="Proteomes" id="UP001596549">
    <property type="component" value="Unassembled WGS sequence"/>
</dbReference>
<evidence type="ECO:0000313" key="9">
    <source>
        <dbReference type="Proteomes" id="UP001596549"/>
    </source>
</evidence>
<dbReference type="PANTHER" id="PTHR30294:SF29">
    <property type="entry name" value="MULTIDRUG ABC TRANSPORTER PERMEASE YBHS-RELATED"/>
    <property type="match status" value="1"/>
</dbReference>
<keyword evidence="9" id="KW-1185">Reference proteome</keyword>
<feature type="transmembrane region" description="Helical" evidence="6">
    <location>
        <begin position="368"/>
        <end position="390"/>
    </location>
</feature>
<feature type="transmembrane region" description="Helical" evidence="6">
    <location>
        <begin position="181"/>
        <end position="206"/>
    </location>
</feature>
<dbReference type="EMBL" id="JBHTCP010000048">
    <property type="protein sequence ID" value="MFC7372874.1"/>
    <property type="molecule type" value="Genomic_DNA"/>
</dbReference>
<evidence type="ECO:0000256" key="4">
    <source>
        <dbReference type="ARBA" id="ARBA00022989"/>
    </source>
</evidence>
<feature type="transmembrane region" description="Helical" evidence="6">
    <location>
        <begin position="312"/>
        <end position="331"/>
    </location>
</feature>
<keyword evidence="4 6" id="KW-1133">Transmembrane helix</keyword>
<feature type="transmembrane region" description="Helical" evidence="6">
    <location>
        <begin position="227"/>
        <end position="253"/>
    </location>
</feature>
<evidence type="ECO:0000313" key="8">
    <source>
        <dbReference type="EMBL" id="MFC7372874.1"/>
    </source>
</evidence>
<dbReference type="PANTHER" id="PTHR30294">
    <property type="entry name" value="MEMBRANE COMPONENT OF ABC TRANSPORTER YHHJ-RELATED"/>
    <property type="match status" value="1"/>
</dbReference>
<dbReference type="RefSeq" id="WP_379750440.1">
    <property type="nucleotide sequence ID" value="NZ_JBHTCP010000048.1"/>
</dbReference>
<accession>A0ABW2NQT7</accession>
<comment type="subcellular location">
    <subcellularLocation>
        <location evidence="1">Cell membrane</location>
        <topology evidence="1">Multi-pass membrane protein</topology>
    </subcellularLocation>
</comment>
<keyword evidence="3 6" id="KW-0812">Transmembrane</keyword>
<gene>
    <name evidence="8" type="ORF">ACFQPF_14550</name>
</gene>
<sequence>MSKFLVVLFHTYKTKIKSKPFILSTAITIALLFVIANMDQIVKVFSGDGPDKIGVIDESGEFLPLLKEQAKPLKEDLQVVEIEDEESAKKSVASGKLEGYLIIKKSGEGLPEGTFKADDVTKQSQVDDLQNALQQVKNVVSVQSLGLTKNDVERLYSPVGFEKVSLLESAKSEEEASQAYILVYILLFFMYMAVMMYGTMIATEVATEKSSRVMEILISSVSPVKQMFGKIFGIVLVAFTQLIIFGFASYSALQLNQELSGKDSLLTFLDFNSIPASLFSFAVLYFLLGFFMYATLFAMLGSLISRVEEVNSLLTPLIMVIVGAFLIAMYGRENPESALVTGASYFPLFTPMIMLLRVGMTEMPVWEIMLSIAILMAAIASFAVIGARVYRGGVLMYGGSPSLKLVKQALIMSKEEKNVNR</sequence>
<name>A0ABW2NQT7_9BACL</name>
<reference evidence="9" key="1">
    <citation type="journal article" date="2019" name="Int. J. Syst. Evol. Microbiol.">
        <title>The Global Catalogue of Microorganisms (GCM) 10K type strain sequencing project: providing services to taxonomists for standard genome sequencing and annotation.</title>
        <authorList>
            <consortium name="The Broad Institute Genomics Platform"/>
            <consortium name="The Broad Institute Genome Sequencing Center for Infectious Disease"/>
            <person name="Wu L."/>
            <person name="Ma J."/>
        </authorList>
    </citation>
    <scope>NUCLEOTIDE SEQUENCE [LARGE SCALE GENOMIC DNA]</scope>
    <source>
        <strain evidence="9">NBRC 106396</strain>
    </source>
</reference>
<keyword evidence="2" id="KW-1003">Cell membrane</keyword>
<feature type="transmembrane region" description="Helical" evidence="6">
    <location>
        <begin position="273"/>
        <end position="300"/>
    </location>
</feature>
<keyword evidence="5 6" id="KW-0472">Membrane</keyword>
<organism evidence="8 9">
    <name type="scientific">Fictibacillus iocasae</name>
    <dbReference type="NCBI Taxonomy" id="2715437"/>
    <lineage>
        <taxon>Bacteria</taxon>
        <taxon>Bacillati</taxon>
        <taxon>Bacillota</taxon>
        <taxon>Bacilli</taxon>
        <taxon>Bacillales</taxon>
        <taxon>Fictibacillaceae</taxon>
        <taxon>Fictibacillus</taxon>
    </lineage>
</organism>
<evidence type="ECO:0000256" key="5">
    <source>
        <dbReference type="ARBA" id="ARBA00023136"/>
    </source>
</evidence>
<dbReference type="Pfam" id="PF12698">
    <property type="entry name" value="ABC2_membrane_3"/>
    <property type="match status" value="1"/>
</dbReference>
<dbReference type="InterPro" id="IPR013525">
    <property type="entry name" value="ABC2_TM"/>
</dbReference>
<feature type="transmembrane region" description="Helical" evidence="6">
    <location>
        <begin position="21"/>
        <end position="38"/>
    </location>
</feature>
<dbReference type="InterPro" id="IPR051449">
    <property type="entry name" value="ABC-2_transporter_component"/>
</dbReference>